<dbReference type="SUPFAM" id="SSF53448">
    <property type="entry name" value="Nucleotide-diphospho-sugar transferases"/>
    <property type="match status" value="1"/>
</dbReference>
<evidence type="ECO:0000256" key="3">
    <source>
        <dbReference type="ARBA" id="ARBA00022723"/>
    </source>
</evidence>
<sequence>MGGGDKCLKRLGDQTLLSRAIERTKEQVGPMVLNANGDPTRFSSYGLPVAADVISDFPGPLAGVLTGLEWAARYAPECEYVATFASDTPFIPRSLVQKLYKLIELGAILACAPSKRRHHPVFGLWPVRERSRLR</sequence>
<dbReference type="GO" id="GO:0016779">
    <property type="term" value="F:nucleotidyltransferase activity"/>
    <property type="evidence" value="ECO:0007669"/>
    <property type="project" value="UniProtKB-ARBA"/>
</dbReference>
<dbReference type="EMBL" id="UINC01145114">
    <property type="protein sequence ID" value="SVD35049.1"/>
    <property type="molecule type" value="Genomic_DNA"/>
</dbReference>
<dbReference type="InterPro" id="IPR029044">
    <property type="entry name" value="Nucleotide-diphossugar_trans"/>
</dbReference>
<organism evidence="9">
    <name type="scientific">marine metagenome</name>
    <dbReference type="NCBI Taxonomy" id="408172"/>
    <lineage>
        <taxon>unclassified sequences</taxon>
        <taxon>metagenomes</taxon>
        <taxon>ecological metagenomes</taxon>
    </lineage>
</organism>
<dbReference type="Gene3D" id="3.90.550.10">
    <property type="entry name" value="Spore Coat Polysaccharide Biosynthesis Protein SpsA, Chain A"/>
    <property type="match status" value="1"/>
</dbReference>
<dbReference type="PANTHER" id="PTHR19136">
    <property type="entry name" value="MOLYBDENUM COFACTOR GUANYLYLTRANSFERASE"/>
    <property type="match status" value="1"/>
</dbReference>
<accession>A0A382ULA6</accession>
<keyword evidence="3" id="KW-0479">Metal-binding</keyword>
<evidence type="ECO:0000256" key="5">
    <source>
        <dbReference type="ARBA" id="ARBA00022842"/>
    </source>
</evidence>
<name>A0A382ULA6_9ZZZZ</name>
<dbReference type="InterPro" id="IPR013482">
    <property type="entry name" value="Molybde_CF_guanTrfase"/>
</dbReference>
<dbReference type="GO" id="GO:0046872">
    <property type="term" value="F:metal ion binding"/>
    <property type="evidence" value="ECO:0007669"/>
    <property type="project" value="UniProtKB-KW"/>
</dbReference>
<dbReference type="GO" id="GO:1902758">
    <property type="term" value="P:bis(molybdopterin guanine dinucleotide)molybdenum biosynthetic process"/>
    <property type="evidence" value="ECO:0007669"/>
    <property type="project" value="TreeGrafter"/>
</dbReference>
<keyword evidence="1" id="KW-0963">Cytoplasm</keyword>
<evidence type="ECO:0000256" key="4">
    <source>
        <dbReference type="ARBA" id="ARBA00022741"/>
    </source>
</evidence>
<dbReference type="PANTHER" id="PTHR19136:SF81">
    <property type="entry name" value="MOLYBDENUM COFACTOR GUANYLYLTRANSFERASE"/>
    <property type="match status" value="1"/>
</dbReference>
<keyword evidence="4" id="KW-0547">Nucleotide-binding</keyword>
<proteinExistence type="predicted"/>
<keyword evidence="7" id="KW-0501">Molybdenum cofactor biosynthesis</keyword>
<evidence type="ECO:0000259" key="8">
    <source>
        <dbReference type="Pfam" id="PF12804"/>
    </source>
</evidence>
<evidence type="ECO:0000313" key="9">
    <source>
        <dbReference type="EMBL" id="SVD35049.1"/>
    </source>
</evidence>
<dbReference type="Pfam" id="PF12804">
    <property type="entry name" value="NTP_transf_3"/>
    <property type="match status" value="1"/>
</dbReference>
<keyword evidence="5" id="KW-0460">Magnesium</keyword>
<dbReference type="GO" id="GO:0005525">
    <property type="term" value="F:GTP binding"/>
    <property type="evidence" value="ECO:0007669"/>
    <property type="project" value="UniProtKB-KW"/>
</dbReference>
<dbReference type="InterPro" id="IPR025877">
    <property type="entry name" value="MobA-like_NTP_Trfase"/>
</dbReference>
<dbReference type="AlphaFoldDB" id="A0A382ULA6"/>
<evidence type="ECO:0000256" key="2">
    <source>
        <dbReference type="ARBA" id="ARBA00022679"/>
    </source>
</evidence>
<evidence type="ECO:0000256" key="7">
    <source>
        <dbReference type="ARBA" id="ARBA00023150"/>
    </source>
</evidence>
<keyword evidence="2" id="KW-0808">Transferase</keyword>
<feature type="non-terminal residue" evidence="9">
    <location>
        <position position="134"/>
    </location>
</feature>
<keyword evidence="6" id="KW-0342">GTP-binding</keyword>
<protein>
    <recommendedName>
        <fullName evidence="8">MobA-like NTP transferase domain-containing protein</fullName>
    </recommendedName>
</protein>
<gene>
    <name evidence="9" type="ORF">METZ01_LOCUS387903</name>
</gene>
<feature type="domain" description="MobA-like NTP transferase" evidence="8">
    <location>
        <begin position="1"/>
        <end position="131"/>
    </location>
</feature>
<dbReference type="CDD" id="cd02503">
    <property type="entry name" value="MobA"/>
    <property type="match status" value="1"/>
</dbReference>
<reference evidence="9" key="1">
    <citation type="submission" date="2018-05" db="EMBL/GenBank/DDBJ databases">
        <authorList>
            <person name="Lanie J.A."/>
            <person name="Ng W.-L."/>
            <person name="Kazmierczak K.M."/>
            <person name="Andrzejewski T.M."/>
            <person name="Davidsen T.M."/>
            <person name="Wayne K.J."/>
            <person name="Tettelin H."/>
            <person name="Glass J.I."/>
            <person name="Rusch D."/>
            <person name="Podicherti R."/>
            <person name="Tsui H.-C.T."/>
            <person name="Winkler M.E."/>
        </authorList>
    </citation>
    <scope>NUCLEOTIDE SEQUENCE</scope>
</reference>
<evidence type="ECO:0000256" key="6">
    <source>
        <dbReference type="ARBA" id="ARBA00023134"/>
    </source>
</evidence>
<evidence type="ECO:0000256" key="1">
    <source>
        <dbReference type="ARBA" id="ARBA00022490"/>
    </source>
</evidence>